<dbReference type="OrthoDB" id="2678373at2"/>
<dbReference type="InterPro" id="IPR043519">
    <property type="entry name" value="NT_sf"/>
</dbReference>
<dbReference type="Proteomes" id="UP000275368">
    <property type="component" value="Chromosome"/>
</dbReference>
<sequence length="200" mass="22588">MDNKNDPIYRALAIVAQLTQASDALWLVGGSTGLMLRGLALDNRPRDLDLYADEEDARRLHKLLQDYSVDEQEVNVSGIYRSVLSHYSIEGVSIELVGGFEIKTGIDLYKVEVSRMLVPYMESIQVDGYKIGIVPFAHEMWFNVLRRRDDRVKLIANALQGQLATHKDAFLDIEETNKLSLELVARVHAILGIEETRESS</sequence>
<reference evidence="1 2" key="1">
    <citation type="submission" date="2018-11" db="EMBL/GenBank/DDBJ databases">
        <title>Complete genome sequence of Paenibacillus baekrokdamisoli strain KCTC 33723.</title>
        <authorList>
            <person name="Kang S.W."/>
            <person name="Lee K.C."/>
            <person name="Kim K.K."/>
            <person name="Kim J.S."/>
            <person name="Kim D.S."/>
            <person name="Ko S.H."/>
            <person name="Yang S.H."/>
            <person name="Lee J.S."/>
        </authorList>
    </citation>
    <scope>NUCLEOTIDE SEQUENCE [LARGE SCALE GENOMIC DNA]</scope>
    <source>
        <strain evidence="1 2">KCTC 33723</strain>
    </source>
</reference>
<evidence type="ECO:0000313" key="1">
    <source>
        <dbReference type="EMBL" id="BBH21007.1"/>
    </source>
</evidence>
<dbReference type="KEGG" id="pbk:Back11_23520"/>
<dbReference type="Gene3D" id="3.30.460.40">
    <property type="match status" value="1"/>
</dbReference>
<evidence type="ECO:0000313" key="2">
    <source>
        <dbReference type="Proteomes" id="UP000275368"/>
    </source>
</evidence>
<dbReference type="SUPFAM" id="SSF81301">
    <property type="entry name" value="Nucleotidyltransferase"/>
    <property type="match status" value="1"/>
</dbReference>
<name>A0A3G9IQ55_9BACL</name>
<protein>
    <submittedName>
        <fullName evidence="1">Uncharacterized protein</fullName>
    </submittedName>
</protein>
<dbReference type="EMBL" id="AP019308">
    <property type="protein sequence ID" value="BBH21007.1"/>
    <property type="molecule type" value="Genomic_DNA"/>
</dbReference>
<dbReference type="AlphaFoldDB" id="A0A3G9IQ55"/>
<keyword evidence="2" id="KW-1185">Reference proteome</keyword>
<proteinExistence type="predicted"/>
<gene>
    <name evidence="1" type="ORF">Back11_23520</name>
</gene>
<dbReference type="RefSeq" id="WP_125656807.1">
    <property type="nucleotide sequence ID" value="NZ_AP019308.1"/>
</dbReference>
<organism evidence="1 2">
    <name type="scientific">Paenibacillus baekrokdamisoli</name>
    <dbReference type="NCBI Taxonomy" id="1712516"/>
    <lineage>
        <taxon>Bacteria</taxon>
        <taxon>Bacillati</taxon>
        <taxon>Bacillota</taxon>
        <taxon>Bacilli</taxon>
        <taxon>Bacillales</taxon>
        <taxon>Paenibacillaceae</taxon>
        <taxon>Paenibacillus</taxon>
    </lineage>
</organism>
<accession>A0A3G9IQ55</accession>